<dbReference type="Gramene" id="PUZ77165">
    <property type="protein sequence ID" value="PUZ77165"/>
    <property type="gene ID" value="GQ55_1G348900"/>
</dbReference>
<gene>
    <name evidence="2" type="ORF">GQ55_1G348900</name>
</gene>
<name>A0A2T7FAR4_9POAL</name>
<sequence>MNCRTSATRPTQPRAQRRSPFPHQKETQWITASPPRRTAARPRAPRRPPRKRQGIAARRSPPARSPTIPTRRRQVSAQIHRAVPVAAFSCSAVRGFRRNVELPSVRPVRAHGSCCSPARPPAPHRASVPEPSCLQGEAGAATCRFLAGTAIPVPGHGMCEEGPRVSF</sequence>
<evidence type="ECO:0000313" key="3">
    <source>
        <dbReference type="Proteomes" id="UP000244336"/>
    </source>
</evidence>
<feature type="region of interest" description="Disordered" evidence="1">
    <location>
        <begin position="1"/>
        <end position="76"/>
    </location>
</feature>
<protein>
    <submittedName>
        <fullName evidence="2">Uncharacterized protein</fullName>
    </submittedName>
</protein>
<keyword evidence="3" id="KW-1185">Reference proteome</keyword>
<dbReference type="EMBL" id="CM009749">
    <property type="protein sequence ID" value="PUZ77165.1"/>
    <property type="molecule type" value="Genomic_DNA"/>
</dbReference>
<reference evidence="2 3" key="1">
    <citation type="submission" date="2018-04" db="EMBL/GenBank/DDBJ databases">
        <title>WGS assembly of Panicum hallii var. hallii HAL2.</title>
        <authorList>
            <person name="Lovell J."/>
            <person name="Jenkins J."/>
            <person name="Lowry D."/>
            <person name="Mamidi S."/>
            <person name="Sreedasyam A."/>
            <person name="Weng X."/>
            <person name="Barry K."/>
            <person name="Bonette J."/>
            <person name="Campitelli B."/>
            <person name="Daum C."/>
            <person name="Gordon S."/>
            <person name="Gould B."/>
            <person name="Lipzen A."/>
            <person name="MacQueen A."/>
            <person name="Palacio-Mejia J."/>
            <person name="Plott C."/>
            <person name="Shakirov E."/>
            <person name="Shu S."/>
            <person name="Yoshinaga Y."/>
            <person name="Zane M."/>
            <person name="Rokhsar D."/>
            <person name="Grimwood J."/>
            <person name="Schmutz J."/>
            <person name="Juenger T."/>
        </authorList>
    </citation>
    <scope>NUCLEOTIDE SEQUENCE [LARGE SCALE GENOMIC DNA]</scope>
    <source>
        <strain evidence="3">cv. HAL2</strain>
    </source>
</reference>
<dbReference type="AlphaFoldDB" id="A0A2T7FAR4"/>
<dbReference type="Proteomes" id="UP000244336">
    <property type="component" value="Chromosome 1"/>
</dbReference>
<evidence type="ECO:0000313" key="2">
    <source>
        <dbReference type="EMBL" id="PUZ77165.1"/>
    </source>
</evidence>
<feature type="compositionally biased region" description="Basic residues" evidence="1">
    <location>
        <begin position="38"/>
        <end position="53"/>
    </location>
</feature>
<evidence type="ECO:0000256" key="1">
    <source>
        <dbReference type="SAM" id="MobiDB-lite"/>
    </source>
</evidence>
<proteinExistence type="predicted"/>
<feature type="compositionally biased region" description="Polar residues" evidence="1">
    <location>
        <begin position="1"/>
        <end position="14"/>
    </location>
</feature>
<organism evidence="2 3">
    <name type="scientific">Panicum hallii var. hallii</name>
    <dbReference type="NCBI Taxonomy" id="1504633"/>
    <lineage>
        <taxon>Eukaryota</taxon>
        <taxon>Viridiplantae</taxon>
        <taxon>Streptophyta</taxon>
        <taxon>Embryophyta</taxon>
        <taxon>Tracheophyta</taxon>
        <taxon>Spermatophyta</taxon>
        <taxon>Magnoliopsida</taxon>
        <taxon>Liliopsida</taxon>
        <taxon>Poales</taxon>
        <taxon>Poaceae</taxon>
        <taxon>PACMAD clade</taxon>
        <taxon>Panicoideae</taxon>
        <taxon>Panicodae</taxon>
        <taxon>Paniceae</taxon>
        <taxon>Panicinae</taxon>
        <taxon>Panicum</taxon>
        <taxon>Panicum sect. Panicum</taxon>
    </lineage>
</organism>
<accession>A0A2T7FAR4</accession>